<comment type="caution">
    <text evidence="1">The sequence shown here is derived from an EMBL/GenBank/DDBJ whole genome shotgun (WGS) entry which is preliminary data.</text>
</comment>
<reference evidence="1 2" key="1">
    <citation type="submission" date="2024-06" db="EMBL/GenBank/DDBJ databases">
        <authorList>
            <person name="Kim D.-U."/>
        </authorList>
    </citation>
    <scope>NUCLEOTIDE SEQUENCE [LARGE SCALE GENOMIC DNA]</scope>
    <source>
        <strain evidence="1 2">KACC15460</strain>
    </source>
</reference>
<organism evidence="1 2">
    <name type="scientific">Mesorhizobium shangrilense</name>
    <dbReference type="NCBI Taxonomy" id="460060"/>
    <lineage>
        <taxon>Bacteria</taxon>
        <taxon>Pseudomonadati</taxon>
        <taxon>Pseudomonadota</taxon>
        <taxon>Alphaproteobacteria</taxon>
        <taxon>Hyphomicrobiales</taxon>
        <taxon>Phyllobacteriaceae</taxon>
        <taxon>Mesorhizobium</taxon>
    </lineage>
</organism>
<proteinExistence type="predicted"/>
<protein>
    <submittedName>
        <fullName evidence="1">DUF2278 family protein</fullName>
    </submittedName>
</protein>
<dbReference type="InterPro" id="IPR019268">
    <property type="entry name" value="DUF2278"/>
</dbReference>
<accession>A0ABV2DM87</accession>
<dbReference type="EMBL" id="JBEWSZ010000003">
    <property type="protein sequence ID" value="MET2831215.1"/>
    <property type="molecule type" value="Genomic_DNA"/>
</dbReference>
<dbReference type="Pfam" id="PF10042">
    <property type="entry name" value="DUF2278"/>
    <property type="match status" value="1"/>
</dbReference>
<dbReference type="RefSeq" id="WP_354463323.1">
    <property type="nucleotide sequence ID" value="NZ_JBEWSZ010000003.1"/>
</dbReference>
<dbReference type="Proteomes" id="UP001548832">
    <property type="component" value="Unassembled WGS sequence"/>
</dbReference>
<evidence type="ECO:0000313" key="2">
    <source>
        <dbReference type="Proteomes" id="UP001548832"/>
    </source>
</evidence>
<name>A0ABV2DM87_9HYPH</name>
<evidence type="ECO:0000313" key="1">
    <source>
        <dbReference type="EMBL" id="MET2831215.1"/>
    </source>
</evidence>
<sequence>MSPSYGFAKAKINGAPVLKSKPLGHETQYHLHVPLDVAGAAWDVAINVGTNDSDDLLQYKLVFDFHHAVIQTLAAAAAGRNQLTDQNALPALDFMRSDLLSGTGRWRLSDPMDGSMEAEPVASMNRLLRQAAQNGWDVYVFGRFYAEGDGIHDTHMNQGSTGKQFAHRKGDDRNDHNDIWQDGAVLFATSADRWAGYFAAFEHQLVPTDALGNPTADSKPIE</sequence>
<gene>
    <name evidence="1" type="ORF">ABVQ20_30105</name>
</gene>
<keyword evidence="2" id="KW-1185">Reference proteome</keyword>